<feature type="chain" id="PRO_5001587648" evidence="1">
    <location>
        <begin position="22"/>
        <end position="702"/>
    </location>
</feature>
<dbReference type="OMA" id="FWEREYL"/>
<keyword evidence="3" id="KW-1185">Reference proteome</keyword>
<reference evidence="2" key="1">
    <citation type="submission" date="2014-01" db="EMBL/GenBank/DDBJ databases">
        <title>The genome of the white-rot fungus Pycnoporus cinnabarinus: a basidiomycete model with a versatile arsenal for lignocellulosic biomass breakdown.</title>
        <authorList>
            <person name="Levasseur A."/>
            <person name="Lomascolo A."/>
            <person name="Ruiz-Duenas F.J."/>
            <person name="Uzan E."/>
            <person name="Piumi F."/>
            <person name="Kues U."/>
            <person name="Ram A.F.J."/>
            <person name="Murat C."/>
            <person name="Haon M."/>
            <person name="Benoit I."/>
            <person name="Arfi Y."/>
            <person name="Chevret D."/>
            <person name="Drula E."/>
            <person name="Kwon M.J."/>
            <person name="Gouret P."/>
            <person name="Lesage-Meessen L."/>
            <person name="Lombard V."/>
            <person name="Mariette J."/>
            <person name="Noirot C."/>
            <person name="Park J."/>
            <person name="Patyshakuliyeva A."/>
            <person name="Wieneger R.A.B."/>
            <person name="Wosten H.A.B."/>
            <person name="Martin F."/>
            <person name="Coutinho P.M."/>
            <person name="de Vries R."/>
            <person name="Martinez A.T."/>
            <person name="Klopp C."/>
            <person name="Pontarotti P."/>
            <person name="Henrissat B."/>
            <person name="Record E."/>
        </authorList>
    </citation>
    <scope>NUCLEOTIDE SEQUENCE [LARGE SCALE GENOMIC DNA]</scope>
    <source>
        <strain evidence="2">BRFM137</strain>
    </source>
</reference>
<sequence length="702" mass="77778">MGNVRKFTWVLLLHTRGSGDATTNRCINYEARHLHLRHALGGVVTRILGVESSADHTSKTQVGGWVSRLKELVQTFNRSPLACREQKALSIEDCAVKLTGMGGDHAADQIKTHGLLACWKKEMTYRYLARNHLEGQFSDVALERLITDASAAAVAASGGLAIWTMLSSEAQTAAYVDQFNNATMELGRTLYERLPTEERRPLDLFMRLGCAMHKDLNSVKGGNSTMTAVWAGLHTAPPVLLANKENASILQDVDLDVLAAASSLLSTEDLTAAELRALESSTRGGVKLASLAGALFNHKDDKKGHHDTYVFYFRETIGQSLRFPDTSNTRYGSYCAAAAELLVNREHYLRFLEVVRDRKERPGFNHIEENIYRGLQDVPTLTELAVLSLYGQAISHPYLRTTRVLQNGLKLGPFHQKLKAHLQTLINAPELLLSPEMSSKTAAMDGEDWERPEVISAVLALAPQLPHLKSVLQAFLEGALYTWERFTVEFAEGGAIDLASDEELDQAYLLPTNDHNEGALGSYRIWSRKFPNGSQAYYNALAKFFHNDTAAFVETHLSSKEDQQDIRRAGRAIDSSGHEAVRQRALVAHTIAVAARHAREQQEKQARADAAMAKVNATVLILDIGTVGGLRVPELEEQLEAYRKREKDPMVPAKSKLKLKQDKAEALTMAIARYHARTGRTAWVPEAREAAYIRQPTSRIAA</sequence>
<organism evidence="2 3">
    <name type="scientific">Pycnoporus cinnabarinus</name>
    <name type="common">Cinnabar-red polypore</name>
    <name type="synonym">Trametes cinnabarina</name>
    <dbReference type="NCBI Taxonomy" id="5643"/>
    <lineage>
        <taxon>Eukaryota</taxon>
        <taxon>Fungi</taxon>
        <taxon>Dikarya</taxon>
        <taxon>Basidiomycota</taxon>
        <taxon>Agaricomycotina</taxon>
        <taxon>Agaricomycetes</taxon>
        <taxon>Polyporales</taxon>
        <taxon>Polyporaceae</taxon>
        <taxon>Trametes</taxon>
    </lineage>
</organism>
<dbReference type="STRING" id="5643.A0A060SRD8"/>
<proteinExistence type="predicted"/>
<evidence type="ECO:0000313" key="2">
    <source>
        <dbReference type="EMBL" id="CDO76930.1"/>
    </source>
</evidence>
<evidence type="ECO:0000313" key="3">
    <source>
        <dbReference type="Proteomes" id="UP000029665"/>
    </source>
</evidence>
<accession>A0A060SRD8</accession>
<gene>
    <name evidence="2" type="ORF">BN946_scf185006.g12</name>
</gene>
<dbReference type="OrthoDB" id="2751128at2759"/>
<dbReference type="AlphaFoldDB" id="A0A060SRD8"/>
<dbReference type="EMBL" id="CCBP010000430">
    <property type="protein sequence ID" value="CDO76930.1"/>
    <property type="molecule type" value="Genomic_DNA"/>
</dbReference>
<protein>
    <submittedName>
        <fullName evidence="2">Uncharacterized protein</fullName>
    </submittedName>
</protein>
<keyword evidence="1" id="KW-0732">Signal</keyword>
<name>A0A060SRD8_PYCCI</name>
<comment type="caution">
    <text evidence="2">The sequence shown here is derived from an EMBL/GenBank/DDBJ whole genome shotgun (WGS) entry which is preliminary data.</text>
</comment>
<feature type="signal peptide" evidence="1">
    <location>
        <begin position="1"/>
        <end position="21"/>
    </location>
</feature>
<evidence type="ECO:0000256" key="1">
    <source>
        <dbReference type="SAM" id="SignalP"/>
    </source>
</evidence>
<dbReference type="HOGENOM" id="CLU_006824_1_0_1"/>
<dbReference type="Proteomes" id="UP000029665">
    <property type="component" value="Unassembled WGS sequence"/>
</dbReference>